<dbReference type="GO" id="GO:0003735">
    <property type="term" value="F:structural constituent of ribosome"/>
    <property type="evidence" value="ECO:0007669"/>
    <property type="project" value="InterPro"/>
</dbReference>
<evidence type="ECO:0000313" key="5">
    <source>
        <dbReference type="EMBL" id="OGM91195.1"/>
    </source>
</evidence>
<proteinExistence type="inferred from homology"/>
<keyword evidence="3" id="KW-0699">rRNA-binding</keyword>
<dbReference type="AlphaFoldDB" id="A0A1F8DTN7"/>
<dbReference type="GO" id="GO:0005840">
    <property type="term" value="C:ribosome"/>
    <property type="evidence" value="ECO:0007669"/>
    <property type="project" value="UniProtKB-KW"/>
</dbReference>
<feature type="region of interest" description="Disordered" evidence="4">
    <location>
        <begin position="98"/>
        <end position="134"/>
    </location>
</feature>
<dbReference type="InterPro" id="IPR020814">
    <property type="entry name" value="Ribosomal_S6_plastid/chlpt"/>
</dbReference>
<dbReference type="InterPro" id="IPR035980">
    <property type="entry name" value="Ribosomal_bS6_sf"/>
</dbReference>
<dbReference type="GO" id="GO:1990904">
    <property type="term" value="C:ribonucleoprotein complex"/>
    <property type="evidence" value="ECO:0007669"/>
    <property type="project" value="UniProtKB-KW"/>
</dbReference>
<dbReference type="EMBL" id="MGIP01000011">
    <property type="protein sequence ID" value="OGM91195.1"/>
    <property type="molecule type" value="Genomic_DNA"/>
</dbReference>
<evidence type="ECO:0000256" key="1">
    <source>
        <dbReference type="ARBA" id="ARBA00009512"/>
    </source>
</evidence>
<keyword evidence="3" id="KW-0687">Ribonucleoprotein</keyword>
<evidence type="ECO:0000256" key="3">
    <source>
        <dbReference type="HAMAP-Rule" id="MF_00360"/>
    </source>
</evidence>
<gene>
    <name evidence="3" type="primary">rpsF</name>
    <name evidence="5" type="ORF">A2755_02195</name>
</gene>
<dbReference type="CDD" id="cd00473">
    <property type="entry name" value="bS6"/>
    <property type="match status" value="1"/>
</dbReference>
<reference evidence="5 6" key="1">
    <citation type="journal article" date="2016" name="Nat. Commun.">
        <title>Thousands of microbial genomes shed light on interconnected biogeochemical processes in an aquifer system.</title>
        <authorList>
            <person name="Anantharaman K."/>
            <person name="Brown C.T."/>
            <person name="Hug L.A."/>
            <person name="Sharon I."/>
            <person name="Castelle C.J."/>
            <person name="Probst A.J."/>
            <person name="Thomas B.C."/>
            <person name="Singh A."/>
            <person name="Wilkins M.J."/>
            <person name="Karaoz U."/>
            <person name="Brodie E.L."/>
            <person name="Williams K.H."/>
            <person name="Hubbard S.S."/>
            <person name="Banfield J.F."/>
        </authorList>
    </citation>
    <scope>NUCLEOTIDE SEQUENCE [LARGE SCALE GENOMIC DNA]</scope>
</reference>
<evidence type="ECO:0000313" key="6">
    <source>
        <dbReference type="Proteomes" id="UP000177029"/>
    </source>
</evidence>
<protein>
    <recommendedName>
        <fullName evidence="2 3">Small ribosomal subunit protein bS6</fullName>
    </recommendedName>
</protein>
<dbReference type="InterPro" id="IPR000529">
    <property type="entry name" value="Ribosomal_bS6"/>
</dbReference>
<comment type="caution">
    <text evidence="5">The sequence shown here is derived from an EMBL/GenBank/DDBJ whole genome shotgun (WGS) entry which is preliminary data.</text>
</comment>
<accession>A0A1F8DTN7</accession>
<sequence>MEESTEKKEYEISYITRSENGTKAVEAICVRHSGSVVHTEVLRKISLAYPIKKETVGFFGVSYVMLEPSAIHEIEQEAKLDQEVLRMLVVAEPIRMRQQEAVTRDQEEGYVPSRSTGGTSTPATQSQKAVTNEELEKKLEEILG</sequence>
<feature type="compositionally biased region" description="Polar residues" evidence="4">
    <location>
        <begin position="113"/>
        <end position="130"/>
    </location>
</feature>
<keyword evidence="3" id="KW-0694">RNA-binding</keyword>
<evidence type="ECO:0000256" key="2">
    <source>
        <dbReference type="ARBA" id="ARBA00035294"/>
    </source>
</evidence>
<keyword evidence="3" id="KW-0689">Ribosomal protein</keyword>
<dbReference type="STRING" id="1802555.A2755_02195"/>
<feature type="compositionally biased region" description="Basic and acidic residues" evidence="4">
    <location>
        <begin position="98"/>
        <end position="107"/>
    </location>
</feature>
<dbReference type="InterPro" id="IPR014717">
    <property type="entry name" value="Transl_elong_EF1B/ribsomal_bS6"/>
</dbReference>
<dbReference type="GO" id="GO:0019843">
    <property type="term" value="F:rRNA binding"/>
    <property type="evidence" value="ECO:0007669"/>
    <property type="project" value="UniProtKB-UniRule"/>
</dbReference>
<dbReference type="Pfam" id="PF01250">
    <property type="entry name" value="Ribosomal_S6"/>
    <property type="match status" value="1"/>
</dbReference>
<comment type="similarity">
    <text evidence="1 3">Belongs to the bacterial ribosomal protein bS6 family.</text>
</comment>
<dbReference type="GO" id="GO:0006412">
    <property type="term" value="P:translation"/>
    <property type="evidence" value="ECO:0007669"/>
    <property type="project" value="UniProtKB-UniRule"/>
</dbReference>
<comment type="function">
    <text evidence="3">Binds together with bS18 to 16S ribosomal RNA.</text>
</comment>
<dbReference type="SUPFAM" id="SSF54995">
    <property type="entry name" value="Ribosomal protein S6"/>
    <property type="match status" value="1"/>
</dbReference>
<dbReference type="HAMAP" id="MF_00360">
    <property type="entry name" value="Ribosomal_bS6"/>
    <property type="match status" value="1"/>
</dbReference>
<name>A0A1F8DTN7_9BACT</name>
<organism evidence="5 6">
    <name type="scientific">Candidatus Wolfebacteria bacterium RIFCSPHIGHO2_01_FULL_48_22</name>
    <dbReference type="NCBI Taxonomy" id="1802555"/>
    <lineage>
        <taxon>Bacteria</taxon>
        <taxon>Candidatus Wolfeibacteriota</taxon>
    </lineage>
</organism>
<evidence type="ECO:0000256" key="4">
    <source>
        <dbReference type="SAM" id="MobiDB-lite"/>
    </source>
</evidence>
<dbReference type="Gene3D" id="3.30.70.60">
    <property type="match status" value="1"/>
</dbReference>
<dbReference type="Proteomes" id="UP000177029">
    <property type="component" value="Unassembled WGS sequence"/>
</dbReference>